<organism evidence="3 6">
    <name type="scientific">Plasmodium berghei</name>
    <dbReference type="NCBI Taxonomy" id="5821"/>
    <lineage>
        <taxon>Eukaryota</taxon>
        <taxon>Sar</taxon>
        <taxon>Alveolata</taxon>
        <taxon>Apicomplexa</taxon>
        <taxon>Aconoidasida</taxon>
        <taxon>Haemosporida</taxon>
        <taxon>Plasmodiidae</taxon>
        <taxon>Plasmodium</taxon>
        <taxon>Plasmodium (Vinckeia)</taxon>
    </lineage>
</organism>
<dbReference type="GO" id="GO:0005829">
    <property type="term" value="C:cytosol"/>
    <property type="evidence" value="ECO:0007669"/>
    <property type="project" value="TreeGrafter"/>
</dbReference>
<proteinExistence type="inferred from homology"/>
<reference evidence="5 6" key="1">
    <citation type="submission" date="2016-08" db="EMBL/GenBank/DDBJ databases">
        <authorList>
            <consortium name="Pathogen Informatics"/>
        </authorList>
    </citation>
    <scope>NUCLEOTIDE SEQUENCE [LARGE SCALE GENOMIC DNA]</scope>
    <source>
        <strain evidence="3 6">NK65 ny</strain>
        <strain evidence="4 5">SP11 RLL</strain>
    </source>
</reference>
<dbReference type="GO" id="GO:0051087">
    <property type="term" value="F:protein-folding chaperone binding"/>
    <property type="evidence" value="ECO:0007669"/>
    <property type="project" value="InterPro"/>
</dbReference>
<evidence type="ECO:0000256" key="1">
    <source>
        <dbReference type="ARBA" id="ARBA00006817"/>
    </source>
</evidence>
<evidence type="ECO:0000313" key="6">
    <source>
        <dbReference type="Proteomes" id="UP000516480"/>
    </source>
</evidence>
<protein>
    <submittedName>
        <fullName evidence="3">Activator of Hsp90 ATPase, putative</fullName>
    </submittedName>
</protein>
<dbReference type="Proteomes" id="UP000516480">
    <property type="component" value="Chromosome 4"/>
</dbReference>
<evidence type="ECO:0000259" key="2">
    <source>
        <dbReference type="SMART" id="SM01000"/>
    </source>
</evidence>
<name>A0A1C6WR21_PLABE</name>
<dbReference type="EMBL" id="LT608140">
    <property type="protein sequence ID" value="SCL91648.1"/>
    <property type="molecule type" value="Genomic_DNA"/>
</dbReference>
<dbReference type="GO" id="GO:0001671">
    <property type="term" value="F:ATPase activator activity"/>
    <property type="evidence" value="ECO:0007669"/>
    <property type="project" value="InterPro"/>
</dbReference>
<feature type="domain" description="Activator of Hsp90 ATPase AHSA1-like N-terminal" evidence="2">
    <location>
        <begin position="15"/>
        <end position="152"/>
    </location>
</feature>
<dbReference type="GO" id="GO:0006457">
    <property type="term" value="P:protein folding"/>
    <property type="evidence" value="ECO:0007669"/>
    <property type="project" value="TreeGrafter"/>
</dbReference>
<dbReference type="EMBL" id="LT608268">
    <property type="protein sequence ID" value="SCM17297.1"/>
    <property type="molecule type" value="Genomic_DNA"/>
</dbReference>
<dbReference type="Gene3D" id="3.15.10.20">
    <property type="entry name" value="Activator of Hsp90 ATPase Aha1, N-terminal domain"/>
    <property type="match status" value="2"/>
</dbReference>
<feature type="domain" description="Activator of Hsp90 ATPase AHSA1-like N-terminal" evidence="2">
    <location>
        <begin position="212"/>
        <end position="349"/>
    </location>
</feature>
<evidence type="ECO:0000313" key="3">
    <source>
        <dbReference type="EMBL" id="SCL91648.1"/>
    </source>
</evidence>
<dbReference type="InterPro" id="IPR015310">
    <property type="entry name" value="AHSA1-like_N"/>
</dbReference>
<dbReference type="SMART" id="SM01000">
    <property type="entry name" value="Aha1_N"/>
    <property type="match status" value="2"/>
</dbReference>
<dbReference type="PANTHER" id="PTHR13009">
    <property type="entry name" value="HEAT SHOCK PROTEIN 90 HSP90 CO-CHAPERONE AHA-1"/>
    <property type="match status" value="1"/>
</dbReference>
<dbReference type="Pfam" id="PF09229">
    <property type="entry name" value="Aha1_N"/>
    <property type="match status" value="2"/>
</dbReference>
<dbReference type="Proteomes" id="UP000219974">
    <property type="component" value="Chromosome 4"/>
</dbReference>
<evidence type="ECO:0000313" key="5">
    <source>
        <dbReference type="Proteomes" id="UP000219974"/>
    </source>
</evidence>
<dbReference type="VEuPathDB" id="PlasmoDB:PBANKA_0404600"/>
<dbReference type="AlphaFoldDB" id="A0A1C6WR21"/>
<dbReference type="SUPFAM" id="SSF103111">
    <property type="entry name" value="Activator of Hsp90 ATPase, Aha1"/>
    <property type="match status" value="2"/>
</dbReference>
<sequence>MAGSIWNKNSWHWEEKNYNKWGESYIKSKLIHLKIEDENLSIYFDTINITGNASVSIRKGKQISSFEFVIKFKWNCLRKKENINSFGGDVEILDFSNCSLEDNDYEINVEANESNADMKKAYEILRKEGKEKIKNTLKDFQLELLKHDTNESTKELKIKETEEEKLKDIKINYNDNVKIQQDINNNNNVNKIQNDEKKEGSVWNINNYHWEEKCLTKWAKEELEKILNSSTIELNNNIHFQFFNAEIEGEASSSLRKKKKIIIYDLKIGAEWKASKKNKNNEIEMEAKGYISVNEIISDFSADDQNKYKYNYIFDNNTPEHSTINNVVKSDIPQKMNEIIDSFIEKMKQNLSAFYTELINSFIQCL</sequence>
<comment type="similarity">
    <text evidence="1">Belongs to the AHA1 family.</text>
</comment>
<gene>
    <name evidence="3" type="primary">AHA1</name>
    <name evidence="3" type="ORF">PBNK65NY_000051700</name>
    <name evidence="4" type="ORF">PBSP11RLL_000051900</name>
</gene>
<dbReference type="InterPro" id="IPR036338">
    <property type="entry name" value="Aha1"/>
</dbReference>
<accession>A0A1C6WR21</accession>
<dbReference type="PANTHER" id="PTHR13009:SF22">
    <property type="entry name" value="LD43819P"/>
    <property type="match status" value="1"/>
</dbReference>
<evidence type="ECO:0000313" key="4">
    <source>
        <dbReference type="EMBL" id="SCM17297.1"/>
    </source>
</evidence>